<evidence type="ECO:0000313" key="8">
    <source>
        <dbReference type="EMBL" id="PIT38726.1"/>
    </source>
</evidence>
<dbReference type="GO" id="GO:0006310">
    <property type="term" value="P:DNA recombination"/>
    <property type="evidence" value="ECO:0007669"/>
    <property type="project" value="UniProtKB-KW"/>
</dbReference>
<dbReference type="CDD" id="cd00796">
    <property type="entry name" value="INT_Rci_Hp1_C"/>
    <property type="match status" value="1"/>
</dbReference>
<dbReference type="GO" id="GO:0003677">
    <property type="term" value="F:DNA binding"/>
    <property type="evidence" value="ECO:0007669"/>
    <property type="project" value="UniProtKB-UniRule"/>
</dbReference>
<dbReference type="InterPro" id="IPR050090">
    <property type="entry name" value="Tyrosine_recombinase_XerCD"/>
</dbReference>
<protein>
    <recommendedName>
        <fullName evidence="10">Integrase</fullName>
    </recommendedName>
</protein>
<keyword evidence="3 5" id="KW-0238">DNA-binding</keyword>
<dbReference type="InterPro" id="IPR013762">
    <property type="entry name" value="Integrase-like_cat_sf"/>
</dbReference>
<gene>
    <name evidence="8" type="ORF">BHC54_09460</name>
</gene>
<organism evidence="8 9">
    <name type="scientific">Snodgrassella alvi</name>
    <dbReference type="NCBI Taxonomy" id="1196083"/>
    <lineage>
        <taxon>Bacteria</taxon>
        <taxon>Pseudomonadati</taxon>
        <taxon>Pseudomonadota</taxon>
        <taxon>Betaproteobacteria</taxon>
        <taxon>Neisseriales</taxon>
        <taxon>Neisseriaceae</taxon>
        <taxon>Snodgrassella</taxon>
    </lineage>
</organism>
<feature type="domain" description="Core-binding (CB)" evidence="7">
    <location>
        <begin position="57"/>
        <end position="132"/>
    </location>
</feature>
<evidence type="ECO:0000313" key="9">
    <source>
        <dbReference type="Proteomes" id="UP000230202"/>
    </source>
</evidence>
<dbReference type="PROSITE" id="PS51898">
    <property type="entry name" value="TYR_RECOMBINASE"/>
    <property type="match status" value="1"/>
</dbReference>
<evidence type="ECO:0000256" key="5">
    <source>
        <dbReference type="PROSITE-ProRule" id="PRU01248"/>
    </source>
</evidence>
<dbReference type="EMBL" id="MEIL01000029">
    <property type="protein sequence ID" value="PIT38726.1"/>
    <property type="molecule type" value="Genomic_DNA"/>
</dbReference>
<dbReference type="PANTHER" id="PTHR30349">
    <property type="entry name" value="PHAGE INTEGRASE-RELATED"/>
    <property type="match status" value="1"/>
</dbReference>
<sequence>MLFKHPNGFWYIDIQTESGKRIRRSTKTKNEKLAEEYHDKLKHELWRQERLGDKPKYLWDDAALRWLEEKEGVKKSIDADISRLRNLQQLRGVYLHEINRNMIMSIINEKNCSNSTKNRYLSLIRAILNACVREWDMLDEPVYFKQFKEAKKRVRWLKPEEAARLLNCLPTYMALMARFNLATGLRQHNIFSLKWDQIDFLRRTCQYHPDEMKSGEPFDLALNDTAMEVLVHQVGKHPKYVFLNTKHNPVLKLNYKLWYKALDKARISDFHWHDLRHTWASWLVQNGVSLYELKEMGGWQSLEMVQKYAHLDNENLHTQAAKIDNLMTGTCQKNVKTSKPMDYSLISKGLDKVLNIMQ</sequence>
<dbReference type="Proteomes" id="UP000230202">
    <property type="component" value="Unassembled WGS sequence"/>
</dbReference>
<evidence type="ECO:0000256" key="2">
    <source>
        <dbReference type="ARBA" id="ARBA00022908"/>
    </source>
</evidence>
<dbReference type="GO" id="GO:0015074">
    <property type="term" value="P:DNA integration"/>
    <property type="evidence" value="ECO:0007669"/>
    <property type="project" value="UniProtKB-KW"/>
</dbReference>
<dbReference type="InterPro" id="IPR044068">
    <property type="entry name" value="CB"/>
</dbReference>
<dbReference type="Pfam" id="PF00589">
    <property type="entry name" value="Phage_integrase"/>
    <property type="match status" value="1"/>
</dbReference>
<keyword evidence="2" id="KW-0229">DNA integration</keyword>
<evidence type="ECO:0000256" key="4">
    <source>
        <dbReference type="ARBA" id="ARBA00023172"/>
    </source>
</evidence>
<evidence type="ECO:0000256" key="1">
    <source>
        <dbReference type="ARBA" id="ARBA00008857"/>
    </source>
</evidence>
<keyword evidence="4" id="KW-0233">DNA recombination</keyword>
<comment type="caution">
    <text evidence="8">The sequence shown here is derived from an EMBL/GenBank/DDBJ whole genome shotgun (WGS) entry which is preliminary data.</text>
</comment>
<evidence type="ECO:0000259" key="7">
    <source>
        <dbReference type="PROSITE" id="PS51900"/>
    </source>
</evidence>
<keyword evidence="9" id="KW-1185">Reference proteome</keyword>
<dbReference type="Gene3D" id="1.10.443.10">
    <property type="entry name" value="Intergrase catalytic core"/>
    <property type="match status" value="1"/>
</dbReference>
<evidence type="ECO:0008006" key="10">
    <source>
        <dbReference type="Google" id="ProtNLM"/>
    </source>
</evidence>
<dbReference type="PROSITE" id="PS51900">
    <property type="entry name" value="CB"/>
    <property type="match status" value="1"/>
</dbReference>
<dbReference type="InterPro" id="IPR011010">
    <property type="entry name" value="DNA_brk_join_enz"/>
</dbReference>
<dbReference type="PANTHER" id="PTHR30349:SF64">
    <property type="entry name" value="PROPHAGE INTEGRASE INTD-RELATED"/>
    <property type="match status" value="1"/>
</dbReference>
<feature type="domain" description="Tyr recombinase" evidence="6">
    <location>
        <begin position="152"/>
        <end position="321"/>
    </location>
</feature>
<reference evidence="8" key="1">
    <citation type="journal article" date="2017" name="MBio">
        <title>Type VI secretion-mediated competition in the bee gut microbiome.</title>
        <authorList>
            <person name="Steele M.I."/>
            <person name="Kwong W.K."/>
            <person name="Powell J.E."/>
            <person name="Whiteley M."/>
            <person name="Moran N.A."/>
        </authorList>
    </citation>
    <scope>NUCLEOTIDE SEQUENCE [LARGE SCALE GENOMIC DNA]</scope>
    <source>
        <strain evidence="8">WkB273</strain>
    </source>
</reference>
<dbReference type="SUPFAM" id="SSF56349">
    <property type="entry name" value="DNA breaking-rejoining enzymes"/>
    <property type="match status" value="1"/>
</dbReference>
<dbReference type="AlphaFoldDB" id="A0A2N9X6C3"/>
<dbReference type="InterPro" id="IPR002104">
    <property type="entry name" value="Integrase_catalytic"/>
</dbReference>
<comment type="similarity">
    <text evidence="1">Belongs to the 'phage' integrase family.</text>
</comment>
<dbReference type="InterPro" id="IPR010998">
    <property type="entry name" value="Integrase_recombinase_N"/>
</dbReference>
<name>A0A2N9X6C3_9NEIS</name>
<dbReference type="Gene3D" id="1.10.150.130">
    <property type="match status" value="1"/>
</dbReference>
<evidence type="ECO:0000259" key="6">
    <source>
        <dbReference type="PROSITE" id="PS51898"/>
    </source>
</evidence>
<evidence type="ECO:0000256" key="3">
    <source>
        <dbReference type="ARBA" id="ARBA00023125"/>
    </source>
</evidence>
<accession>A0A2N9X6C3</accession>
<proteinExistence type="inferred from homology"/>